<sequence length="581" mass="59675">MRVLRHRLLGLLAFLVIVVAGLTACQACGKSDAAPDAAAAIEPPVPAPDGLLAEAVVIDPNASWGKVQRGTGGALALMPMTLGGLLTSLASLDPGLGPEIDGTAPAFGALAAAPAGPEGPLSFAIAVRLLDERRTRGTLFEGQNARYAPHDAAGFTVLGAKAGAPAMPAAVAVARGGFLVVARTEADLTRLGPYVTRTLPAKPPPSGSIAIEAPRSAFTGPFGPYLTSLWSQFRADMEQKDARMREAHGGKAPDFGDPRAIVEMSDTFVKGKLGILGDLERVRLVIDPSEEGLRIAGTFTPASPDGPAAQTVRAMHAGDAAPLLDVPKASATALLLRSDAKERQEGAHDASVAVAKALGDRIDADGREKLERALADWSKGRGDVLSVAWVGSGLLLRAPATDAESASRAVRGLVALADKPAFKGPLETFLQMKQVTTSQVEVPGLGKVEQALLTRTEPKDPKAKTAAAAALPKKAGVAWAVHGGAPQIDVAVAEDPVAVLREVAENPAKAGDDADFAGAVKRLGSDVSLALVLRRGALDPARAGGGLALVVGWGRAGNDARVTVEASHAFARELIRRAGGF</sequence>
<accession>A0ABZ2KL73</accession>
<dbReference type="PROSITE" id="PS51257">
    <property type="entry name" value="PROKAR_LIPOPROTEIN"/>
    <property type="match status" value="1"/>
</dbReference>
<organism evidence="2 3">
    <name type="scientific">Pendulispora brunnea</name>
    <dbReference type="NCBI Taxonomy" id="2905690"/>
    <lineage>
        <taxon>Bacteria</taxon>
        <taxon>Pseudomonadati</taxon>
        <taxon>Myxococcota</taxon>
        <taxon>Myxococcia</taxon>
        <taxon>Myxococcales</taxon>
        <taxon>Sorangiineae</taxon>
        <taxon>Pendulisporaceae</taxon>
        <taxon>Pendulispora</taxon>
    </lineage>
</organism>
<keyword evidence="1" id="KW-0732">Signal</keyword>
<dbReference type="EMBL" id="CP089982">
    <property type="protein sequence ID" value="WXA97704.1"/>
    <property type="molecule type" value="Genomic_DNA"/>
</dbReference>
<dbReference type="Proteomes" id="UP001379533">
    <property type="component" value="Chromosome"/>
</dbReference>
<protein>
    <submittedName>
        <fullName evidence="2">Uncharacterized protein</fullName>
    </submittedName>
</protein>
<evidence type="ECO:0000313" key="3">
    <source>
        <dbReference type="Proteomes" id="UP001379533"/>
    </source>
</evidence>
<name>A0ABZ2KL73_9BACT</name>
<keyword evidence="3" id="KW-1185">Reference proteome</keyword>
<feature type="chain" id="PRO_5045467550" evidence="1">
    <location>
        <begin position="30"/>
        <end position="581"/>
    </location>
</feature>
<evidence type="ECO:0000256" key="1">
    <source>
        <dbReference type="SAM" id="SignalP"/>
    </source>
</evidence>
<feature type="signal peptide" evidence="1">
    <location>
        <begin position="1"/>
        <end position="29"/>
    </location>
</feature>
<evidence type="ECO:0000313" key="2">
    <source>
        <dbReference type="EMBL" id="WXA97704.1"/>
    </source>
</evidence>
<gene>
    <name evidence="2" type="ORF">LZC95_12775</name>
</gene>
<reference evidence="2 3" key="1">
    <citation type="submission" date="2021-12" db="EMBL/GenBank/DDBJ databases">
        <title>Discovery of the Pendulisporaceae a myxobacterial family with distinct sporulation behavior and unique specialized metabolism.</title>
        <authorList>
            <person name="Garcia R."/>
            <person name="Popoff A."/>
            <person name="Bader C.D."/>
            <person name="Loehr J."/>
            <person name="Walesch S."/>
            <person name="Walt C."/>
            <person name="Boldt J."/>
            <person name="Bunk B."/>
            <person name="Haeckl F.J.F.P.J."/>
            <person name="Gunesch A.P."/>
            <person name="Birkelbach J."/>
            <person name="Nuebel U."/>
            <person name="Pietschmann T."/>
            <person name="Bach T."/>
            <person name="Mueller R."/>
        </authorList>
    </citation>
    <scope>NUCLEOTIDE SEQUENCE [LARGE SCALE GENOMIC DNA]</scope>
    <source>
        <strain evidence="2 3">MSr12523</strain>
    </source>
</reference>
<proteinExistence type="predicted"/>
<dbReference type="RefSeq" id="WP_394848322.1">
    <property type="nucleotide sequence ID" value="NZ_CP089982.1"/>
</dbReference>